<dbReference type="EMBL" id="CP036266">
    <property type="protein sequence ID" value="QDT20493.1"/>
    <property type="molecule type" value="Genomic_DNA"/>
</dbReference>
<dbReference type="Gene3D" id="1.25.10.10">
    <property type="entry name" value="Leucine-rich Repeat Variant"/>
    <property type="match status" value="1"/>
</dbReference>
<gene>
    <name evidence="1" type="ORF">HG66A1_22790</name>
</gene>
<evidence type="ECO:0000313" key="2">
    <source>
        <dbReference type="Proteomes" id="UP000320421"/>
    </source>
</evidence>
<proteinExistence type="predicted"/>
<sequence length="174" mass="19953">MAMEDLKRDLEAVAGQPVSDLQAVYDRHSEEPALGTELVSLLADPQLQKPASWLLRRHLEAGHTLSVSQAKPLFRALSGLQDWETRLQVLQSLSYLPIGKREVKPLEAFLRDCLESENKFVRAWAYHGFHELALQHAQFQDEVDRLLERALEDEAASIKARVRNILKQKLKHQR</sequence>
<evidence type="ECO:0008006" key="3">
    <source>
        <dbReference type="Google" id="ProtNLM"/>
    </source>
</evidence>
<dbReference type="SUPFAM" id="SSF48371">
    <property type="entry name" value="ARM repeat"/>
    <property type="match status" value="1"/>
</dbReference>
<name>A0A517PMA3_9PLAN</name>
<reference evidence="1 2" key="1">
    <citation type="submission" date="2019-02" db="EMBL/GenBank/DDBJ databases">
        <title>Deep-cultivation of Planctomycetes and their phenomic and genomic characterization uncovers novel biology.</title>
        <authorList>
            <person name="Wiegand S."/>
            <person name="Jogler M."/>
            <person name="Boedeker C."/>
            <person name="Pinto D."/>
            <person name="Vollmers J."/>
            <person name="Rivas-Marin E."/>
            <person name="Kohn T."/>
            <person name="Peeters S.H."/>
            <person name="Heuer A."/>
            <person name="Rast P."/>
            <person name="Oberbeckmann S."/>
            <person name="Bunk B."/>
            <person name="Jeske O."/>
            <person name="Meyerdierks A."/>
            <person name="Storesund J.E."/>
            <person name="Kallscheuer N."/>
            <person name="Luecker S."/>
            <person name="Lage O.M."/>
            <person name="Pohl T."/>
            <person name="Merkel B.J."/>
            <person name="Hornburger P."/>
            <person name="Mueller R.-W."/>
            <person name="Bruemmer F."/>
            <person name="Labrenz M."/>
            <person name="Spormann A.M."/>
            <person name="Op den Camp H."/>
            <person name="Overmann J."/>
            <person name="Amann R."/>
            <person name="Jetten M.S.M."/>
            <person name="Mascher T."/>
            <person name="Medema M.H."/>
            <person name="Devos D.P."/>
            <person name="Kaster A.-K."/>
            <person name="Ovreas L."/>
            <person name="Rohde M."/>
            <person name="Galperin M.Y."/>
            <person name="Jogler C."/>
        </authorList>
    </citation>
    <scope>NUCLEOTIDE SEQUENCE [LARGE SCALE GENOMIC DNA]</scope>
    <source>
        <strain evidence="1 2">HG66A1</strain>
    </source>
</reference>
<keyword evidence="2" id="KW-1185">Reference proteome</keyword>
<evidence type="ECO:0000313" key="1">
    <source>
        <dbReference type="EMBL" id="QDT20493.1"/>
    </source>
</evidence>
<protein>
    <recommendedName>
        <fullName evidence="3">HEAT repeat domain-containing protein</fullName>
    </recommendedName>
</protein>
<dbReference type="AlphaFoldDB" id="A0A517PMA3"/>
<accession>A0A517PMA3</accession>
<dbReference type="InterPro" id="IPR011989">
    <property type="entry name" value="ARM-like"/>
</dbReference>
<dbReference type="RefSeq" id="WP_145183376.1">
    <property type="nucleotide sequence ID" value="NZ_CP036266.1"/>
</dbReference>
<dbReference type="InterPro" id="IPR016024">
    <property type="entry name" value="ARM-type_fold"/>
</dbReference>
<dbReference type="Proteomes" id="UP000320421">
    <property type="component" value="Chromosome"/>
</dbReference>
<dbReference type="OrthoDB" id="7860049at2"/>
<organism evidence="1 2">
    <name type="scientific">Gimesia chilikensis</name>
    <dbReference type="NCBI Taxonomy" id="2605989"/>
    <lineage>
        <taxon>Bacteria</taxon>
        <taxon>Pseudomonadati</taxon>
        <taxon>Planctomycetota</taxon>
        <taxon>Planctomycetia</taxon>
        <taxon>Planctomycetales</taxon>
        <taxon>Planctomycetaceae</taxon>
        <taxon>Gimesia</taxon>
    </lineage>
</organism>